<protein>
    <submittedName>
        <fullName evidence="2">Uncharacterized protein</fullName>
    </submittedName>
</protein>
<dbReference type="AlphaFoldDB" id="A0AAQ4D886"/>
<evidence type="ECO:0000313" key="3">
    <source>
        <dbReference type="Proteomes" id="UP001321473"/>
    </source>
</evidence>
<proteinExistence type="predicted"/>
<feature type="region of interest" description="Disordered" evidence="1">
    <location>
        <begin position="82"/>
        <end position="103"/>
    </location>
</feature>
<feature type="compositionally biased region" description="Low complexity" evidence="1">
    <location>
        <begin position="82"/>
        <end position="95"/>
    </location>
</feature>
<evidence type="ECO:0000256" key="1">
    <source>
        <dbReference type="SAM" id="MobiDB-lite"/>
    </source>
</evidence>
<sequence length="138" mass="13769">MSAATQNAEQGNAAAAPTSRCASKTHGTPKSRRPATVAAAKKEAVAEEAVSRQVKKPAMSGIAGAKLDADHLAALLRDIPSSGAASAKGASSNGKAAEEFHGDSAVKGSLRGAAVSASMGPTKVVTTEHHRVVTDEIG</sequence>
<accession>A0AAQ4D886</accession>
<dbReference type="Proteomes" id="UP001321473">
    <property type="component" value="Unassembled WGS sequence"/>
</dbReference>
<organism evidence="2 3">
    <name type="scientific">Amblyomma americanum</name>
    <name type="common">Lone star tick</name>
    <dbReference type="NCBI Taxonomy" id="6943"/>
    <lineage>
        <taxon>Eukaryota</taxon>
        <taxon>Metazoa</taxon>
        <taxon>Ecdysozoa</taxon>
        <taxon>Arthropoda</taxon>
        <taxon>Chelicerata</taxon>
        <taxon>Arachnida</taxon>
        <taxon>Acari</taxon>
        <taxon>Parasitiformes</taxon>
        <taxon>Ixodida</taxon>
        <taxon>Ixodoidea</taxon>
        <taxon>Ixodidae</taxon>
        <taxon>Amblyomminae</taxon>
        <taxon>Amblyomma</taxon>
    </lineage>
</organism>
<reference evidence="2 3" key="1">
    <citation type="journal article" date="2023" name="Arcadia Sci">
        <title>De novo assembly of a long-read Amblyomma americanum tick genome.</title>
        <authorList>
            <person name="Chou S."/>
            <person name="Poskanzer K.E."/>
            <person name="Rollins M."/>
            <person name="Thuy-Boun P.S."/>
        </authorList>
    </citation>
    <scope>NUCLEOTIDE SEQUENCE [LARGE SCALE GENOMIC DNA]</scope>
    <source>
        <strain evidence="2">F_SG_1</strain>
        <tissue evidence="2">Salivary glands</tissue>
    </source>
</reference>
<feature type="region of interest" description="Disordered" evidence="1">
    <location>
        <begin position="116"/>
        <end position="138"/>
    </location>
</feature>
<feature type="compositionally biased region" description="Basic and acidic residues" evidence="1">
    <location>
        <begin position="126"/>
        <end position="138"/>
    </location>
</feature>
<name>A0AAQ4D886_AMBAM</name>
<evidence type="ECO:0000313" key="2">
    <source>
        <dbReference type="EMBL" id="KAK8758676.1"/>
    </source>
</evidence>
<feature type="region of interest" description="Disordered" evidence="1">
    <location>
        <begin position="1"/>
        <end position="58"/>
    </location>
</feature>
<comment type="caution">
    <text evidence="2">The sequence shown here is derived from an EMBL/GenBank/DDBJ whole genome shotgun (WGS) entry which is preliminary data.</text>
</comment>
<gene>
    <name evidence="2" type="ORF">V5799_003692</name>
</gene>
<keyword evidence="3" id="KW-1185">Reference proteome</keyword>
<dbReference type="EMBL" id="JARKHS020033832">
    <property type="protein sequence ID" value="KAK8758676.1"/>
    <property type="molecule type" value="Genomic_DNA"/>
</dbReference>
<feature type="compositionally biased region" description="Polar residues" evidence="1">
    <location>
        <begin position="1"/>
        <end position="10"/>
    </location>
</feature>